<organism evidence="13 14">
    <name type="scientific">Syphacia muris</name>
    <dbReference type="NCBI Taxonomy" id="451379"/>
    <lineage>
        <taxon>Eukaryota</taxon>
        <taxon>Metazoa</taxon>
        <taxon>Ecdysozoa</taxon>
        <taxon>Nematoda</taxon>
        <taxon>Chromadorea</taxon>
        <taxon>Rhabditida</taxon>
        <taxon>Spirurina</taxon>
        <taxon>Oxyuridomorpha</taxon>
        <taxon>Oxyuroidea</taxon>
        <taxon>Oxyuridae</taxon>
        <taxon>Syphacia</taxon>
    </lineage>
</organism>
<proteinExistence type="inferred from homology"/>
<evidence type="ECO:0000256" key="6">
    <source>
        <dbReference type="ARBA" id="ARBA00022968"/>
    </source>
</evidence>
<dbReference type="PANTHER" id="PTHR12129">
    <property type="entry name" value="HEPARAN SULFATE 2-O-SULFOTRANSFERASE"/>
    <property type="match status" value="1"/>
</dbReference>
<comment type="similarity">
    <text evidence="2">Belongs to the sulfotransferase 3 family.</text>
</comment>
<comment type="subunit">
    <text evidence="3">Homotrimer.</text>
</comment>
<evidence type="ECO:0000256" key="12">
    <source>
        <dbReference type="SAM" id="Phobius"/>
    </source>
</evidence>
<evidence type="ECO:0000256" key="3">
    <source>
        <dbReference type="ARBA" id="ARBA00011233"/>
    </source>
</evidence>
<dbReference type="AlphaFoldDB" id="A0A0N5B010"/>
<evidence type="ECO:0000256" key="8">
    <source>
        <dbReference type="ARBA" id="ARBA00023034"/>
    </source>
</evidence>
<dbReference type="SUPFAM" id="SSF52540">
    <property type="entry name" value="P-loop containing nucleoside triphosphate hydrolases"/>
    <property type="match status" value="1"/>
</dbReference>
<sequence length="322" mass="37757">MNTRLQCVAVNILLVVLMIIYVNYPDVALCNAPKGPSSIIIYNRVPKTGSTTLVNAVMYDLCKLNNFNVIHLNLTRAHHIMNLADQNRFVQNITAWTQRLPAIYHGHSVFIDFTLFGRPNPIYINLIREPFERLLSHYYFLRYGDDYRVGLKRSRAGNNETFDECVERRGRDCDVNQMWMQIPYFCGSAYFCHEPGNERALELAKKNLVEHYLLVGISERMREFIGALEVVLPEFFYGGLKHFDSLDEKRSHLRYTKKKIPPSKKTIKIVKSQTVYKMEYEFYQFAIKAFENNVRRLLNAEGEYLSKQQFHYEKIKPQTVKS</sequence>
<comment type="subcellular location">
    <subcellularLocation>
        <location evidence="1">Golgi apparatus membrane</location>
        <topology evidence="1">Single-pass type II membrane protein</topology>
    </subcellularLocation>
</comment>
<keyword evidence="8" id="KW-0333">Golgi apparatus</keyword>
<evidence type="ECO:0000256" key="7">
    <source>
        <dbReference type="ARBA" id="ARBA00022989"/>
    </source>
</evidence>
<evidence type="ECO:0000313" key="14">
    <source>
        <dbReference type="WBParaSite" id="SMUV_0001059601-mRNA-1"/>
    </source>
</evidence>
<feature type="transmembrane region" description="Helical" evidence="12">
    <location>
        <begin position="7"/>
        <end position="24"/>
    </location>
</feature>
<keyword evidence="11" id="KW-0325">Glycoprotein</keyword>
<reference evidence="14" key="1">
    <citation type="submission" date="2017-02" db="UniProtKB">
        <authorList>
            <consortium name="WormBaseParasite"/>
        </authorList>
    </citation>
    <scope>IDENTIFICATION</scope>
</reference>
<keyword evidence="4" id="KW-0808">Transferase</keyword>
<dbReference type="Gene3D" id="3.40.50.300">
    <property type="entry name" value="P-loop containing nucleotide triphosphate hydrolases"/>
    <property type="match status" value="1"/>
</dbReference>
<evidence type="ECO:0000256" key="5">
    <source>
        <dbReference type="ARBA" id="ARBA00022692"/>
    </source>
</evidence>
<dbReference type="GO" id="GO:0000139">
    <property type="term" value="C:Golgi membrane"/>
    <property type="evidence" value="ECO:0007669"/>
    <property type="project" value="UniProtKB-SubCell"/>
</dbReference>
<evidence type="ECO:0000256" key="11">
    <source>
        <dbReference type="ARBA" id="ARBA00023180"/>
    </source>
</evidence>
<dbReference type="STRING" id="451379.A0A0N5B010"/>
<dbReference type="Proteomes" id="UP000046393">
    <property type="component" value="Unplaced"/>
</dbReference>
<keyword evidence="6" id="KW-0735">Signal-anchor</keyword>
<dbReference type="FunFam" id="3.40.50.300:FF:001418">
    <property type="entry name" value="Heparan sulfate 2-o-sulfotransferase"/>
    <property type="match status" value="1"/>
</dbReference>
<evidence type="ECO:0000256" key="1">
    <source>
        <dbReference type="ARBA" id="ARBA00004323"/>
    </source>
</evidence>
<keyword evidence="13" id="KW-1185">Reference proteome</keyword>
<dbReference type="InterPro" id="IPR027417">
    <property type="entry name" value="P-loop_NTPase"/>
</dbReference>
<name>A0A0N5B010_9BILA</name>
<evidence type="ECO:0000256" key="10">
    <source>
        <dbReference type="ARBA" id="ARBA00023157"/>
    </source>
</evidence>
<dbReference type="WBParaSite" id="SMUV_0001059601-mRNA-1">
    <property type="protein sequence ID" value="SMUV_0001059601-mRNA-1"/>
    <property type="gene ID" value="SMUV_0001059601"/>
</dbReference>
<protein>
    <submittedName>
        <fullName evidence="14">Heparan sulfate 2-O-sulfotransferase</fullName>
    </submittedName>
</protein>
<evidence type="ECO:0000313" key="13">
    <source>
        <dbReference type="Proteomes" id="UP000046393"/>
    </source>
</evidence>
<keyword evidence="7 12" id="KW-1133">Transmembrane helix</keyword>
<dbReference type="Pfam" id="PF03567">
    <property type="entry name" value="Sulfotransfer_2"/>
    <property type="match status" value="1"/>
</dbReference>
<evidence type="ECO:0000256" key="4">
    <source>
        <dbReference type="ARBA" id="ARBA00022679"/>
    </source>
</evidence>
<dbReference type="InterPro" id="IPR007734">
    <property type="entry name" value="Heparan_SO4_2-O-STrfase"/>
</dbReference>
<keyword evidence="5 12" id="KW-0812">Transmembrane</keyword>
<dbReference type="GO" id="GO:0015012">
    <property type="term" value="P:heparan sulfate proteoglycan biosynthetic process"/>
    <property type="evidence" value="ECO:0007669"/>
    <property type="project" value="UniProtKB-ARBA"/>
</dbReference>
<evidence type="ECO:0000256" key="2">
    <source>
        <dbReference type="ARBA" id="ARBA00010569"/>
    </source>
</evidence>
<keyword evidence="9 12" id="KW-0472">Membrane</keyword>
<keyword evidence="10" id="KW-1015">Disulfide bond</keyword>
<dbReference type="PANTHER" id="PTHR12129:SF17">
    <property type="entry name" value="HEPARAN SULFATE 2-O-SULFOTRANSFERASE 1"/>
    <property type="match status" value="1"/>
</dbReference>
<evidence type="ECO:0000256" key="9">
    <source>
        <dbReference type="ARBA" id="ARBA00023136"/>
    </source>
</evidence>
<dbReference type="InterPro" id="IPR005331">
    <property type="entry name" value="Sulfotransferase"/>
</dbReference>
<accession>A0A0N5B010</accession>
<dbReference type="GO" id="GO:0004394">
    <property type="term" value="F:heparan sulfate 2-sulfotransferase activity"/>
    <property type="evidence" value="ECO:0007669"/>
    <property type="project" value="TreeGrafter"/>
</dbReference>